<feature type="repeat" description="Pumilio" evidence="8">
    <location>
        <begin position="541"/>
        <end position="576"/>
    </location>
</feature>
<dbReference type="CDD" id="cd07920">
    <property type="entry name" value="Pumilio"/>
    <property type="match status" value="1"/>
</dbReference>
<dbReference type="PROSITE" id="PS50302">
    <property type="entry name" value="PUM"/>
    <property type="match status" value="7"/>
</dbReference>
<feature type="repeat" description="Pumilio" evidence="8">
    <location>
        <begin position="720"/>
        <end position="763"/>
    </location>
</feature>
<dbReference type="FunFam" id="1.25.10.10:FF:000004">
    <property type="entry name" value="Pumilio homolog 1 isoform 2"/>
    <property type="match status" value="1"/>
</dbReference>
<dbReference type="PANTHER" id="PTHR12537:SF12">
    <property type="entry name" value="MATERNAL PROTEIN PUMILIO"/>
    <property type="match status" value="1"/>
</dbReference>
<dbReference type="STRING" id="1399860.A0A2C5XW28"/>
<evidence type="ECO:0000256" key="2">
    <source>
        <dbReference type="ARBA" id="ARBA00022490"/>
    </source>
</evidence>
<evidence type="ECO:0000256" key="4">
    <source>
        <dbReference type="ARBA" id="ARBA00022884"/>
    </source>
</evidence>
<evidence type="ECO:0000313" key="11">
    <source>
        <dbReference type="EMBL" id="PHH60667.1"/>
    </source>
</evidence>
<dbReference type="PANTHER" id="PTHR12537">
    <property type="entry name" value="RNA BINDING PROTEIN PUMILIO-RELATED"/>
    <property type="match status" value="1"/>
</dbReference>
<feature type="compositionally biased region" description="Polar residues" evidence="9">
    <location>
        <begin position="40"/>
        <end position="51"/>
    </location>
</feature>
<evidence type="ECO:0000256" key="5">
    <source>
        <dbReference type="ARBA" id="ARBA00024893"/>
    </source>
</evidence>
<evidence type="ECO:0000256" key="8">
    <source>
        <dbReference type="PROSITE-ProRule" id="PRU00317"/>
    </source>
</evidence>
<proteinExistence type="inferred from homology"/>
<feature type="repeat" description="Pumilio" evidence="8">
    <location>
        <begin position="577"/>
        <end position="612"/>
    </location>
</feature>
<dbReference type="GO" id="GO:0003730">
    <property type="term" value="F:mRNA 3'-UTR binding"/>
    <property type="evidence" value="ECO:0007669"/>
    <property type="project" value="TreeGrafter"/>
</dbReference>
<feature type="compositionally biased region" description="Low complexity" evidence="9">
    <location>
        <begin position="60"/>
        <end position="70"/>
    </location>
</feature>
<dbReference type="InterPro" id="IPR011989">
    <property type="entry name" value="ARM-like"/>
</dbReference>
<dbReference type="InterPro" id="IPR033712">
    <property type="entry name" value="Pumilio_RNA-bd"/>
</dbReference>
<protein>
    <recommendedName>
        <fullName evidence="7">Pumilio homology domain family member 3</fullName>
    </recommendedName>
</protein>
<sequence length="851" mass="93491">MAPPNNRPRGFPNINMPPDSTPKEKPLSSGSAFPGGHFYPSNSIWGTSTATYGRDRSMPASSASQQSASRRASDDALVPRQPGLSLSDTDDSHGLSSEPSTAWPASASAWPFANSSRSISTSPSRAREDANSSGSAALYDHQSHHQNTAAVRSGSFGAGQSMHCDDVRNSNGFAAALASSHRRPTQEVYADSTADFSQHHRQRNMPPSRHSYDDVYRGRHTPSSSAQSQRQLSSHSAALSSHAANQRAYNHNLQLEEDLPQQLSRHLTLDSAPMSQPFQLNPGSQSWAGEALNPGSYAGGLELSDPMGNGYYVHTRSSPRERPYVGGSLNGSGSARLYSSRPSEQWPQQSRPSSRSSRTAETERRALPQQYAAANYMAPYIPGQYIMTTGIPAHYPSHVFDQFVQGFRQPQSMMTGYNLSTMPASYALAGQGAQTRQSRDQDSSRNLRSALLEEFRTGSKASKRMELKDIYGHVVEFSGDQHGSRFIQHKLETANSDEKDHTFREIEPNAVQLMKDVFGNYVIQKFFEHGNQVQKKILADKMKGKVVDLSTQIYACRVVQKALEHVLVEQQADLAKELEPEILRVIRDQNGNHVVQKVVELVPLHHVGFIMEAMRGQVTGLASHLYACRVVQRMLEHAGDDDRNDLMRELHLSAPILITDQFGNYVAQHVIEHGKPEDRQRMIGLVMTQLLTLSKHKFASNVVEKCIAHGTAEQRTAARELLMSVGSDGSCPLPHMMRDQYGNYVVQKLVSHLEGAEREAMVEQIKPQYYALRKNGSSKQLQALEKLLGLAKCESVTTTPLLTNETNSPTSSSPPSVHASTVGDVPCPDGGAKVGGTSADRSTPTVRQDEL</sequence>
<evidence type="ECO:0000256" key="6">
    <source>
        <dbReference type="ARBA" id="ARBA00060736"/>
    </source>
</evidence>
<comment type="function">
    <text evidence="5">RNA-binding nucleolar protein required for pre-rRNA processing. Involved in production of 18S rRNA and assembly of small ribosomal subunit.</text>
</comment>
<feature type="repeat" description="Pumilio" evidence="8">
    <location>
        <begin position="505"/>
        <end position="540"/>
    </location>
</feature>
<feature type="region of interest" description="Disordered" evidence="9">
    <location>
        <begin position="177"/>
        <end position="244"/>
    </location>
</feature>
<feature type="domain" description="PUM-HD" evidence="10">
    <location>
        <begin position="447"/>
        <end position="791"/>
    </location>
</feature>
<feature type="region of interest" description="Disordered" evidence="9">
    <location>
        <begin position="312"/>
        <end position="366"/>
    </location>
</feature>
<name>A0A2C5XW28_9HYPO</name>
<dbReference type="InterPro" id="IPR016024">
    <property type="entry name" value="ARM-type_fold"/>
</dbReference>
<keyword evidence="4" id="KW-0694">RNA-binding</keyword>
<feature type="region of interest" description="Disordered" evidence="9">
    <location>
        <begin position="1"/>
        <end position="149"/>
    </location>
</feature>
<dbReference type="SMART" id="SM00025">
    <property type="entry name" value="Pumilio"/>
    <property type="match status" value="8"/>
</dbReference>
<keyword evidence="2" id="KW-0963">Cytoplasm</keyword>
<dbReference type="InterPro" id="IPR033133">
    <property type="entry name" value="PUM-HD"/>
</dbReference>
<feature type="repeat" description="Pumilio" evidence="8">
    <location>
        <begin position="469"/>
        <end position="504"/>
    </location>
</feature>
<keyword evidence="3" id="KW-0677">Repeat</keyword>
<evidence type="ECO:0000256" key="1">
    <source>
        <dbReference type="ARBA" id="ARBA00004496"/>
    </source>
</evidence>
<dbReference type="OrthoDB" id="668540at2759"/>
<dbReference type="SUPFAM" id="SSF48371">
    <property type="entry name" value="ARM repeat"/>
    <property type="match status" value="1"/>
</dbReference>
<dbReference type="EMBL" id="NJET01000134">
    <property type="protein sequence ID" value="PHH60667.1"/>
    <property type="molecule type" value="Genomic_DNA"/>
</dbReference>
<evidence type="ECO:0000256" key="7">
    <source>
        <dbReference type="ARBA" id="ARBA00081811"/>
    </source>
</evidence>
<evidence type="ECO:0000256" key="3">
    <source>
        <dbReference type="ARBA" id="ARBA00022737"/>
    </source>
</evidence>
<feature type="repeat" description="Pumilio" evidence="8">
    <location>
        <begin position="613"/>
        <end position="648"/>
    </location>
</feature>
<feature type="repeat" description="Pumilio" evidence="8">
    <location>
        <begin position="649"/>
        <end position="684"/>
    </location>
</feature>
<comment type="similarity">
    <text evidence="6">Belongs to the PUF3 family.</text>
</comment>
<dbReference type="AlphaFoldDB" id="A0A2C5XW28"/>
<dbReference type="GO" id="GO:0005737">
    <property type="term" value="C:cytoplasm"/>
    <property type="evidence" value="ECO:0007669"/>
    <property type="project" value="UniProtKB-SubCell"/>
</dbReference>
<feature type="compositionally biased region" description="Low complexity" evidence="9">
    <location>
        <begin position="803"/>
        <end position="816"/>
    </location>
</feature>
<feature type="compositionally biased region" description="Polar residues" evidence="9">
    <location>
        <begin position="839"/>
        <end position="851"/>
    </location>
</feature>
<dbReference type="PROSITE" id="PS50303">
    <property type="entry name" value="PUM_HD"/>
    <property type="match status" value="1"/>
</dbReference>
<feature type="compositionally biased region" description="Low complexity" evidence="9">
    <location>
        <begin position="96"/>
        <end position="124"/>
    </location>
</feature>
<dbReference type="GO" id="GO:0000288">
    <property type="term" value="P:nuclear-transcribed mRNA catabolic process, deadenylation-dependent decay"/>
    <property type="evidence" value="ECO:0007669"/>
    <property type="project" value="TreeGrafter"/>
</dbReference>
<comment type="caution">
    <text evidence="11">The sequence shown here is derived from an EMBL/GenBank/DDBJ whole genome shotgun (WGS) entry which is preliminary data.</text>
</comment>
<accession>A0A2C5XW28</accession>
<dbReference type="Gene3D" id="1.25.10.10">
    <property type="entry name" value="Leucine-rich Repeat Variant"/>
    <property type="match status" value="1"/>
</dbReference>
<evidence type="ECO:0000313" key="12">
    <source>
        <dbReference type="Proteomes" id="UP000226192"/>
    </source>
</evidence>
<keyword evidence="12" id="KW-1185">Reference proteome</keyword>
<feature type="region of interest" description="Disordered" evidence="9">
    <location>
        <begin position="801"/>
        <end position="851"/>
    </location>
</feature>
<evidence type="ECO:0000256" key="9">
    <source>
        <dbReference type="SAM" id="MobiDB-lite"/>
    </source>
</evidence>
<reference evidence="11 12" key="1">
    <citation type="submission" date="2017-06" db="EMBL/GenBank/DDBJ databases">
        <title>Ant-infecting Ophiocordyceps genomes reveal a high diversity of potential behavioral manipulation genes and a possible major role for enterotoxins.</title>
        <authorList>
            <person name="De Bekker C."/>
            <person name="Evans H.C."/>
            <person name="Brachmann A."/>
            <person name="Hughes D.P."/>
        </authorList>
    </citation>
    <scope>NUCLEOTIDE SEQUENCE [LARGE SCALE GENOMIC DNA]</scope>
    <source>
        <strain evidence="11 12">Map64</strain>
    </source>
</reference>
<dbReference type="Pfam" id="PF00806">
    <property type="entry name" value="PUF"/>
    <property type="match status" value="8"/>
</dbReference>
<organism evidence="11 12">
    <name type="scientific">Ophiocordyceps australis</name>
    <dbReference type="NCBI Taxonomy" id="1399860"/>
    <lineage>
        <taxon>Eukaryota</taxon>
        <taxon>Fungi</taxon>
        <taxon>Dikarya</taxon>
        <taxon>Ascomycota</taxon>
        <taxon>Pezizomycotina</taxon>
        <taxon>Sordariomycetes</taxon>
        <taxon>Hypocreomycetidae</taxon>
        <taxon>Hypocreales</taxon>
        <taxon>Ophiocordycipitaceae</taxon>
        <taxon>Ophiocordyceps</taxon>
    </lineage>
</organism>
<feature type="compositionally biased region" description="Low complexity" evidence="9">
    <location>
        <begin position="339"/>
        <end position="357"/>
    </location>
</feature>
<comment type="subcellular location">
    <subcellularLocation>
        <location evidence="1">Cytoplasm</location>
    </subcellularLocation>
</comment>
<dbReference type="Proteomes" id="UP000226192">
    <property type="component" value="Unassembled WGS sequence"/>
</dbReference>
<evidence type="ECO:0000259" key="10">
    <source>
        <dbReference type="PROSITE" id="PS50303"/>
    </source>
</evidence>
<gene>
    <name evidence="11" type="ORF">CDD81_1353</name>
</gene>
<dbReference type="InterPro" id="IPR001313">
    <property type="entry name" value="Pumilio_RNA-bd_rpt"/>
</dbReference>
<feature type="compositionally biased region" description="Low complexity" evidence="9">
    <location>
        <begin position="223"/>
        <end position="244"/>
    </location>
</feature>